<dbReference type="NCBIfam" id="TIGR00236">
    <property type="entry name" value="wecB"/>
    <property type="match status" value="1"/>
</dbReference>
<evidence type="ECO:0000313" key="2">
    <source>
        <dbReference type="EMBL" id="AGK60064.1"/>
    </source>
</evidence>
<evidence type="ECO:0000313" key="3">
    <source>
        <dbReference type="Proteomes" id="UP000013307"/>
    </source>
</evidence>
<dbReference type="HOGENOM" id="CLU_041674_0_1_2"/>
<dbReference type="PANTHER" id="PTHR43174:SF1">
    <property type="entry name" value="UDP-N-ACETYLGLUCOSAMINE 2-EPIMERASE"/>
    <property type="match status" value="1"/>
</dbReference>
<dbReference type="Proteomes" id="UP000013307">
    <property type="component" value="Chromosome"/>
</dbReference>
<dbReference type="AlphaFoldDB" id="N0B8X9"/>
<dbReference type="PANTHER" id="PTHR43174">
    <property type="entry name" value="UDP-N-ACETYLGLUCOSAMINE 2-EPIMERASE"/>
    <property type="match status" value="1"/>
</dbReference>
<dbReference type="OrthoDB" id="7018at2157"/>
<dbReference type="KEGG" id="ast:Asulf_00028"/>
<dbReference type="EMBL" id="CP005290">
    <property type="protein sequence ID" value="AGK60064.1"/>
    <property type="molecule type" value="Genomic_DNA"/>
</dbReference>
<dbReference type="RefSeq" id="WP_015589663.1">
    <property type="nucleotide sequence ID" value="NC_021169.1"/>
</dbReference>
<dbReference type="CDD" id="cd03786">
    <property type="entry name" value="GTB_UDP-GlcNAc_2-Epimerase"/>
    <property type="match status" value="1"/>
</dbReference>
<name>N0B8X9_9EURY</name>
<accession>N0B8X9</accession>
<sequence length="359" mass="40231">MIAIVLGTRPEIIKMSPVVRECEKRGLDYFVLHTGQHYSYEMDRIFFEELELPRPKYNLDVGSGTHAEQTGKIMIGVEKILMQEKPKIVLVQGDTNTVLAGALAAAKLHIKAGHVEAGLRSYDKRMPEEINRVLTDHISDFLFAPTEVAKQNLIRESISENSIFVTGNTIVDAVYQNLEIAKKKVSVLKELNLKPKEYFLVTTHRQENVDVRERIKGIIRGLELIHNEFAIPVIFPIHPRTQKRIEEFGFNLNGVTLINPLGFLEFLQLEANAKLVLTDSGGVQEETCVLGVPCVTLRDNTERPETLEVGSNVLAGTKPERILGGVKLMLNKRNNWKNPFGDGKAGERIINAIMSEVGT</sequence>
<dbReference type="eggNOG" id="arCOG01392">
    <property type="taxonomic scope" value="Archaea"/>
</dbReference>
<evidence type="ECO:0000259" key="1">
    <source>
        <dbReference type="Pfam" id="PF02350"/>
    </source>
</evidence>
<gene>
    <name evidence="2" type="ORF">Asulf_00028</name>
</gene>
<proteinExistence type="predicted"/>
<dbReference type="GeneID" id="15391674"/>
<dbReference type="SUPFAM" id="SSF53756">
    <property type="entry name" value="UDP-Glycosyltransferase/glycogen phosphorylase"/>
    <property type="match status" value="1"/>
</dbReference>
<feature type="domain" description="UDP-N-acetylglucosamine 2-epimerase" evidence="1">
    <location>
        <begin position="21"/>
        <end position="353"/>
    </location>
</feature>
<organism evidence="2 3">
    <name type="scientific">Archaeoglobus sulfaticallidus PM70-1</name>
    <dbReference type="NCBI Taxonomy" id="387631"/>
    <lineage>
        <taxon>Archaea</taxon>
        <taxon>Methanobacteriati</taxon>
        <taxon>Methanobacteriota</taxon>
        <taxon>Archaeoglobi</taxon>
        <taxon>Archaeoglobales</taxon>
        <taxon>Archaeoglobaceae</taxon>
        <taxon>Archaeoglobus</taxon>
    </lineage>
</organism>
<dbReference type="InterPro" id="IPR029767">
    <property type="entry name" value="WecB-like"/>
</dbReference>
<dbReference type="Pfam" id="PF02350">
    <property type="entry name" value="Epimerase_2"/>
    <property type="match status" value="1"/>
</dbReference>
<dbReference type="InterPro" id="IPR003331">
    <property type="entry name" value="UDP_GlcNAc_Epimerase_2_dom"/>
</dbReference>
<dbReference type="STRING" id="387631.Asulf_00028"/>
<keyword evidence="3" id="KW-1185">Reference proteome</keyword>
<dbReference type="Gene3D" id="3.40.50.2000">
    <property type="entry name" value="Glycogen Phosphorylase B"/>
    <property type="match status" value="2"/>
</dbReference>
<reference evidence="2 3" key="1">
    <citation type="journal article" date="2013" name="Genome Announc.">
        <title>Complete Genome Sequence of the Thermophilic and Facultatively Chemolithoautotrophic Sulfate Reducer Archaeoglobus sulfaticallidus Strain PM70-1T.</title>
        <authorList>
            <person name="Stokke R."/>
            <person name="Hocking W.P."/>
            <person name="Steinsbu B.O."/>
            <person name="Steen I.H."/>
        </authorList>
    </citation>
    <scope>NUCLEOTIDE SEQUENCE [LARGE SCALE GENOMIC DNA]</scope>
    <source>
        <strain evidence="2">PM70-1</strain>
    </source>
</reference>
<protein>
    <submittedName>
        <fullName evidence="2">UDP-N-acetylglucosamine 2-epimerase</fullName>
    </submittedName>
</protein>